<organism evidence="17 18">
    <name type="scientific">Leptobrachium leishanense</name>
    <name type="common">Leishan spiny toad</name>
    <dbReference type="NCBI Taxonomy" id="445787"/>
    <lineage>
        <taxon>Eukaryota</taxon>
        <taxon>Metazoa</taxon>
        <taxon>Chordata</taxon>
        <taxon>Craniata</taxon>
        <taxon>Vertebrata</taxon>
        <taxon>Euteleostomi</taxon>
        <taxon>Amphibia</taxon>
        <taxon>Batrachia</taxon>
        <taxon>Anura</taxon>
        <taxon>Pelobatoidea</taxon>
        <taxon>Megophryidae</taxon>
        <taxon>Leptobrachium</taxon>
    </lineage>
</organism>
<dbReference type="InterPro" id="IPR003599">
    <property type="entry name" value="Ig_sub"/>
</dbReference>
<evidence type="ECO:0000256" key="10">
    <source>
        <dbReference type="ARBA" id="ARBA00023157"/>
    </source>
</evidence>
<keyword evidence="4" id="KW-1003">Cell membrane</keyword>
<evidence type="ECO:0000313" key="18">
    <source>
        <dbReference type="Proteomes" id="UP000694569"/>
    </source>
</evidence>
<dbReference type="InterPro" id="IPR013783">
    <property type="entry name" value="Ig-like_fold"/>
</dbReference>
<feature type="signal peptide" evidence="15">
    <location>
        <begin position="1"/>
        <end position="18"/>
    </location>
</feature>
<sequence length="158" mass="17356">ISWSILFVLYLFIQKCAEFIKVSQSRIVNASEGDSVTLECSYNINSSNNATIGWYKWYRHLVNGEQISNTTGNFKGRVSITNSSEFLVKSSASIVLHNVLISDTGIYICEVNISELSGHGNGTFLYVKGKTVDYYVHVAVCVGIDIFASCLCATGMSV</sequence>
<reference evidence="17" key="1">
    <citation type="submission" date="2025-08" db="UniProtKB">
        <authorList>
            <consortium name="Ensembl"/>
        </authorList>
    </citation>
    <scope>IDENTIFICATION</scope>
</reference>
<evidence type="ECO:0000256" key="3">
    <source>
        <dbReference type="ARBA" id="ARBA00019135"/>
    </source>
</evidence>
<evidence type="ECO:0000256" key="15">
    <source>
        <dbReference type="SAM" id="SignalP"/>
    </source>
</evidence>
<evidence type="ECO:0000256" key="14">
    <source>
        <dbReference type="ARBA" id="ARBA00032296"/>
    </source>
</evidence>
<evidence type="ECO:0000256" key="4">
    <source>
        <dbReference type="ARBA" id="ARBA00022475"/>
    </source>
</evidence>
<dbReference type="PROSITE" id="PS50835">
    <property type="entry name" value="IG_LIKE"/>
    <property type="match status" value="1"/>
</dbReference>
<dbReference type="OrthoDB" id="9425060at2759"/>
<evidence type="ECO:0000256" key="9">
    <source>
        <dbReference type="ARBA" id="ARBA00023136"/>
    </source>
</evidence>
<dbReference type="Ensembl" id="ENSLLET00000030515.1">
    <property type="protein sequence ID" value="ENSLLEP00000029379.1"/>
    <property type="gene ID" value="ENSLLEG00000018620.1"/>
</dbReference>
<reference evidence="17" key="2">
    <citation type="submission" date="2025-09" db="UniProtKB">
        <authorList>
            <consortium name="Ensembl"/>
        </authorList>
    </citation>
    <scope>IDENTIFICATION</scope>
</reference>
<comment type="subcellular location">
    <subcellularLocation>
        <location evidence="1">Cell membrane</location>
        <topology evidence="1">Single-pass type I membrane protein</topology>
    </subcellularLocation>
</comment>
<evidence type="ECO:0000256" key="11">
    <source>
        <dbReference type="ARBA" id="ARBA00023170"/>
    </source>
</evidence>
<evidence type="ECO:0000256" key="13">
    <source>
        <dbReference type="ARBA" id="ARBA00023319"/>
    </source>
</evidence>
<evidence type="ECO:0000256" key="8">
    <source>
        <dbReference type="ARBA" id="ARBA00022989"/>
    </source>
</evidence>
<keyword evidence="9" id="KW-0472">Membrane</keyword>
<dbReference type="Proteomes" id="UP000694569">
    <property type="component" value="Unplaced"/>
</dbReference>
<dbReference type="Gene3D" id="2.60.40.10">
    <property type="entry name" value="Immunoglobulins"/>
    <property type="match status" value="1"/>
</dbReference>
<dbReference type="GeneTree" id="ENSGT00730000111639"/>
<evidence type="ECO:0000259" key="16">
    <source>
        <dbReference type="PROSITE" id="PS50835"/>
    </source>
</evidence>
<dbReference type="SMART" id="SM00409">
    <property type="entry name" value="IG"/>
    <property type="match status" value="1"/>
</dbReference>
<keyword evidence="11" id="KW-0675">Receptor</keyword>
<comment type="similarity">
    <text evidence="2">Belongs to the natural cytotoxicity receptor (NCR) family.</text>
</comment>
<dbReference type="PANTHER" id="PTHR47904">
    <property type="entry name" value="NATURAL CYTOTOXICITY TRIGGERING RECEPTOR 3"/>
    <property type="match status" value="1"/>
</dbReference>
<keyword evidence="5" id="KW-0812">Transmembrane</keyword>
<evidence type="ECO:0000256" key="2">
    <source>
        <dbReference type="ARBA" id="ARBA00006531"/>
    </source>
</evidence>
<dbReference type="InterPro" id="IPR013106">
    <property type="entry name" value="Ig_V-set"/>
</dbReference>
<keyword evidence="18" id="KW-1185">Reference proteome</keyword>
<evidence type="ECO:0000313" key="17">
    <source>
        <dbReference type="Ensembl" id="ENSLLEP00000029379.1"/>
    </source>
</evidence>
<name>A0A8C5PX20_9ANUR</name>
<accession>A0A8C5PX20</accession>
<keyword evidence="7" id="KW-0391">Immunity</keyword>
<keyword evidence="12" id="KW-0325">Glycoprotein</keyword>
<dbReference type="InterPro" id="IPR007110">
    <property type="entry name" value="Ig-like_dom"/>
</dbReference>
<dbReference type="PANTHER" id="PTHR47904:SF1">
    <property type="entry name" value="NATURAL CYTOTOXICITY TRIGGERING RECEPTOR 3"/>
    <property type="match status" value="1"/>
</dbReference>
<dbReference type="InterPro" id="IPR036179">
    <property type="entry name" value="Ig-like_dom_sf"/>
</dbReference>
<feature type="domain" description="Ig-like" evidence="16">
    <location>
        <begin position="17"/>
        <end position="112"/>
    </location>
</feature>
<dbReference type="Pfam" id="PF07686">
    <property type="entry name" value="V-set"/>
    <property type="match status" value="1"/>
</dbReference>
<feature type="chain" id="PRO_5034738965" description="Natural cytotoxicity triggering receptor 3" evidence="15">
    <location>
        <begin position="19"/>
        <end position="158"/>
    </location>
</feature>
<evidence type="ECO:0000256" key="7">
    <source>
        <dbReference type="ARBA" id="ARBA00022859"/>
    </source>
</evidence>
<dbReference type="SUPFAM" id="SSF48726">
    <property type="entry name" value="Immunoglobulin"/>
    <property type="match status" value="1"/>
</dbReference>
<protein>
    <recommendedName>
        <fullName evidence="3">Natural cytotoxicity triggering receptor 3</fullName>
    </recommendedName>
    <alternativeName>
        <fullName evidence="14">Natural killer cell p30-related protein</fullName>
    </alternativeName>
</protein>
<proteinExistence type="inferred from homology"/>
<dbReference type="SMART" id="SM00406">
    <property type="entry name" value="IGv"/>
    <property type="match status" value="1"/>
</dbReference>
<evidence type="ECO:0000256" key="6">
    <source>
        <dbReference type="ARBA" id="ARBA00022729"/>
    </source>
</evidence>
<keyword evidence="8" id="KW-1133">Transmembrane helix</keyword>
<dbReference type="AlphaFoldDB" id="A0A8C5PX20"/>
<evidence type="ECO:0000256" key="5">
    <source>
        <dbReference type="ARBA" id="ARBA00022692"/>
    </source>
</evidence>
<keyword evidence="6 15" id="KW-0732">Signal</keyword>
<dbReference type="InterPro" id="IPR043226">
    <property type="entry name" value="NCR3"/>
</dbReference>
<evidence type="ECO:0000256" key="12">
    <source>
        <dbReference type="ARBA" id="ARBA00023180"/>
    </source>
</evidence>
<evidence type="ECO:0000256" key="1">
    <source>
        <dbReference type="ARBA" id="ARBA00004251"/>
    </source>
</evidence>
<dbReference type="GO" id="GO:0002429">
    <property type="term" value="P:immune response-activating cell surface receptor signaling pathway"/>
    <property type="evidence" value="ECO:0007669"/>
    <property type="project" value="InterPro"/>
</dbReference>
<keyword evidence="13" id="KW-0393">Immunoglobulin domain</keyword>
<dbReference type="GO" id="GO:0045954">
    <property type="term" value="P:positive regulation of natural killer cell mediated cytotoxicity"/>
    <property type="evidence" value="ECO:0007669"/>
    <property type="project" value="InterPro"/>
</dbReference>
<keyword evidence="10" id="KW-1015">Disulfide bond</keyword>
<dbReference type="GO" id="GO:0005886">
    <property type="term" value="C:plasma membrane"/>
    <property type="evidence" value="ECO:0007669"/>
    <property type="project" value="UniProtKB-SubCell"/>
</dbReference>